<dbReference type="Proteomes" id="UP000433483">
    <property type="component" value="Unassembled WGS sequence"/>
</dbReference>
<evidence type="ECO:0000313" key="3">
    <source>
        <dbReference type="Proteomes" id="UP000433483"/>
    </source>
</evidence>
<sequence length="51" mass="5301">MQVCTPTTRRPTAAALWAAAAAMTTNARTNRSLQCEGAPRAKGSSAIKIPT</sequence>
<dbReference type="EMBL" id="QXGB01007417">
    <property type="protein sequence ID" value="KAE9159180.1"/>
    <property type="molecule type" value="Genomic_DNA"/>
</dbReference>
<reference evidence="2 3" key="1">
    <citation type="submission" date="2018-08" db="EMBL/GenBank/DDBJ databases">
        <title>Genomic investigation of the strawberry pathogen Phytophthora fragariae indicates pathogenicity is determined by transcriptional variation in three key races.</title>
        <authorList>
            <person name="Adams T.M."/>
            <person name="Armitage A.D."/>
            <person name="Sobczyk M.K."/>
            <person name="Bates H.J."/>
            <person name="Dunwell J.M."/>
            <person name="Nellist C.F."/>
            <person name="Harrison R.J."/>
        </authorList>
    </citation>
    <scope>NUCLEOTIDE SEQUENCE [LARGE SCALE GENOMIC DNA]</scope>
    <source>
        <strain evidence="2 3">NOV-27</strain>
    </source>
</reference>
<accession>A0A6A3V1L5</accession>
<protein>
    <submittedName>
        <fullName evidence="2">Uncharacterized protein</fullName>
    </submittedName>
</protein>
<dbReference type="AlphaFoldDB" id="A0A6A3V1L5"/>
<proteinExistence type="predicted"/>
<gene>
    <name evidence="2" type="ORF">PF005_g32138</name>
</gene>
<evidence type="ECO:0000313" key="2">
    <source>
        <dbReference type="EMBL" id="KAE9159180.1"/>
    </source>
</evidence>
<organism evidence="2 3">
    <name type="scientific">Phytophthora fragariae</name>
    <dbReference type="NCBI Taxonomy" id="53985"/>
    <lineage>
        <taxon>Eukaryota</taxon>
        <taxon>Sar</taxon>
        <taxon>Stramenopiles</taxon>
        <taxon>Oomycota</taxon>
        <taxon>Peronosporomycetes</taxon>
        <taxon>Peronosporales</taxon>
        <taxon>Peronosporaceae</taxon>
        <taxon>Phytophthora</taxon>
    </lineage>
</organism>
<feature type="region of interest" description="Disordered" evidence="1">
    <location>
        <begin position="30"/>
        <end position="51"/>
    </location>
</feature>
<comment type="caution">
    <text evidence="2">The sequence shown here is derived from an EMBL/GenBank/DDBJ whole genome shotgun (WGS) entry which is preliminary data.</text>
</comment>
<name>A0A6A3V1L5_9STRA</name>
<keyword evidence="3" id="KW-1185">Reference proteome</keyword>
<evidence type="ECO:0000256" key="1">
    <source>
        <dbReference type="SAM" id="MobiDB-lite"/>
    </source>
</evidence>